<dbReference type="OrthoDB" id="6407410at2759"/>
<evidence type="ECO:0000256" key="1">
    <source>
        <dbReference type="SAM" id="MobiDB-lite"/>
    </source>
</evidence>
<protein>
    <recommendedName>
        <fullName evidence="3">Yippee domain-containing protein</fullName>
    </recommendedName>
</protein>
<reference evidence="7" key="1">
    <citation type="journal article" date="2020" name="Genome Biol.">
        <title>Gamete binning: chromosome-level and haplotype-resolved genome assembly enabled by high-throughput single-cell sequencing of gamete genomes.</title>
        <authorList>
            <person name="Campoy J.A."/>
            <person name="Sun H."/>
            <person name="Goel M."/>
            <person name="Jiao W.-B."/>
            <person name="Folz-Donahue K."/>
            <person name="Wang N."/>
            <person name="Rubio M."/>
            <person name="Liu C."/>
            <person name="Kukat C."/>
            <person name="Ruiz D."/>
            <person name="Huettel B."/>
            <person name="Schneeberger K."/>
        </authorList>
    </citation>
    <scope>NUCLEOTIDE SEQUENCE [LARGE SCALE GENOMIC DNA]</scope>
    <source>
        <strain evidence="7">cv. Rojo Pasion</strain>
    </source>
</reference>
<keyword evidence="7" id="KW-1185">Reference proteome</keyword>
<evidence type="ECO:0000313" key="7">
    <source>
        <dbReference type="Proteomes" id="UP000507245"/>
    </source>
</evidence>
<keyword evidence="2" id="KW-0812">Transmembrane</keyword>
<dbReference type="Proteomes" id="UP000507245">
    <property type="component" value="Unassembled WGS sequence"/>
</dbReference>
<evidence type="ECO:0000313" key="4">
    <source>
        <dbReference type="EMBL" id="CAB4276135.1"/>
    </source>
</evidence>
<evidence type="ECO:0000259" key="3">
    <source>
        <dbReference type="PROSITE" id="PS51792"/>
    </source>
</evidence>
<dbReference type="InterPro" id="IPR034751">
    <property type="entry name" value="Yippee"/>
</dbReference>
<feature type="region of interest" description="Disordered" evidence="1">
    <location>
        <begin position="228"/>
        <end position="254"/>
    </location>
</feature>
<dbReference type="AlphaFoldDB" id="A0A6J5X3K0"/>
<dbReference type="EMBL" id="CAEKDK010000004">
    <property type="protein sequence ID" value="CAB4276135.1"/>
    <property type="molecule type" value="Genomic_DNA"/>
</dbReference>
<feature type="domain" description="Yippee" evidence="3">
    <location>
        <begin position="58"/>
        <end position="157"/>
    </location>
</feature>
<organism evidence="5 7">
    <name type="scientific">Prunus armeniaca</name>
    <name type="common">Apricot</name>
    <name type="synonym">Armeniaca vulgaris</name>
    <dbReference type="NCBI Taxonomy" id="36596"/>
    <lineage>
        <taxon>Eukaryota</taxon>
        <taxon>Viridiplantae</taxon>
        <taxon>Streptophyta</taxon>
        <taxon>Embryophyta</taxon>
        <taxon>Tracheophyta</taxon>
        <taxon>Spermatophyta</taxon>
        <taxon>Magnoliopsida</taxon>
        <taxon>eudicotyledons</taxon>
        <taxon>Gunneridae</taxon>
        <taxon>Pentapetalae</taxon>
        <taxon>rosids</taxon>
        <taxon>fabids</taxon>
        <taxon>Rosales</taxon>
        <taxon>Rosaceae</taxon>
        <taxon>Amygdaloideae</taxon>
        <taxon>Amygdaleae</taxon>
        <taxon>Prunus</taxon>
    </lineage>
</organism>
<dbReference type="PANTHER" id="PTHR13848">
    <property type="entry name" value="PROTEIN YIPPEE-LIKE CG15309-RELATED"/>
    <property type="match status" value="1"/>
</dbReference>
<proteinExistence type="predicted"/>
<evidence type="ECO:0000313" key="5">
    <source>
        <dbReference type="EMBL" id="CAB4306522.1"/>
    </source>
</evidence>
<dbReference type="Proteomes" id="UP000507222">
    <property type="component" value="Unassembled WGS sequence"/>
</dbReference>
<keyword evidence="2" id="KW-0472">Membrane</keyword>
<reference evidence="5 6" key="2">
    <citation type="submission" date="2020-05" db="EMBL/GenBank/DDBJ databases">
        <authorList>
            <person name="Campoy J."/>
            <person name="Schneeberger K."/>
            <person name="Spophaly S."/>
        </authorList>
    </citation>
    <scope>NUCLEOTIDE SEQUENCE [LARGE SCALE GENOMIC DNA]</scope>
    <source>
        <strain evidence="5">PruArmRojPasFocal</strain>
    </source>
</reference>
<sequence length="270" mass="30373">MDDAPGFAGSGSTDWVGEQKHTMFSRFRIYSVKRTSNLEMVKIKTRMGRIFLVELDGRAYRCRFCDSPLALADDIISRSFSCRRGGAYLFSTVVNITLGPEEERLMLSGLHTVEDIFCCCCGQILGWKYVWFLYLSGLVVGMDGLNYSASVSVNRWRIEVDVAEEFNLDAPPGSTICNYYEYEEDAFFWYHFPGAPFGFSFGAISVTVQFVGVVWGALRKAKQQRWGERDGRDASGADRFAWSRSSKQKQELPADAAALMHADGADVEVR</sequence>
<gene>
    <name evidence="4" type="ORF">CURHAP_LOCUS25147</name>
    <name evidence="5" type="ORF">ORAREDHAP_LOCUS24732</name>
</gene>
<keyword evidence="2" id="KW-1133">Transmembrane helix</keyword>
<name>A0A6J5X3K0_PRUAR</name>
<evidence type="ECO:0000256" key="2">
    <source>
        <dbReference type="SAM" id="Phobius"/>
    </source>
</evidence>
<feature type="transmembrane region" description="Helical" evidence="2">
    <location>
        <begin position="197"/>
        <end position="218"/>
    </location>
</feature>
<dbReference type="PROSITE" id="PS51792">
    <property type="entry name" value="YIPPEE"/>
    <property type="match status" value="1"/>
</dbReference>
<accession>A0A6J5X3K0</accession>
<evidence type="ECO:0000313" key="6">
    <source>
        <dbReference type="Proteomes" id="UP000507222"/>
    </source>
</evidence>
<dbReference type="EMBL" id="CAEKKB010000004">
    <property type="protein sequence ID" value="CAB4306522.1"/>
    <property type="molecule type" value="Genomic_DNA"/>
</dbReference>
<dbReference type="InterPro" id="IPR039058">
    <property type="entry name" value="Yippee_fam"/>
</dbReference>